<proteinExistence type="predicted"/>
<organism evidence="1">
    <name type="scientific">Anguilla anguilla</name>
    <name type="common">European freshwater eel</name>
    <name type="synonym">Muraena anguilla</name>
    <dbReference type="NCBI Taxonomy" id="7936"/>
    <lineage>
        <taxon>Eukaryota</taxon>
        <taxon>Metazoa</taxon>
        <taxon>Chordata</taxon>
        <taxon>Craniata</taxon>
        <taxon>Vertebrata</taxon>
        <taxon>Euteleostomi</taxon>
        <taxon>Actinopterygii</taxon>
        <taxon>Neopterygii</taxon>
        <taxon>Teleostei</taxon>
        <taxon>Anguilliformes</taxon>
        <taxon>Anguillidae</taxon>
        <taxon>Anguilla</taxon>
    </lineage>
</organism>
<sequence>MQDILGMTKERLQLKKSAPVLILTGLFGSHGYRKGKDPFLQPRFIFLFF</sequence>
<dbReference type="AlphaFoldDB" id="A0A0E9PNM2"/>
<name>A0A0E9PNM2_ANGAN</name>
<protein>
    <submittedName>
        <fullName evidence="1">Uncharacterized protein</fullName>
    </submittedName>
</protein>
<reference evidence="1" key="1">
    <citation type="submission" date="2014-11" db="EMBL/GenBank/DDBJ databases">
        <authorList>
            <person name="Amaro Gonzalez C."/>
        </authorList>
    </citation>
    <scope>NUCLEOTIDE SEQUENCE</scope>
</reference>
<dbReference type="EMBL" id="GBXM01102705">
    <property type="protein sequence ID" value="JAH05872.1"/>
    <property type="molecule type" value="Transcribed_RNA"/>
</dbReference>
<evidence type="ECO:0000313" key="1">
    <source>
        <dbReference type="EMBL" id="JAH05872.1"/>
    </source>
</evidence>
<reference evidence="1" key="2">
    <citation type="journal article" date="2015" name="Fish Shellfish Immunol.">
        <title>Early steps in the European eel (Anguilla anguilla)-Vibrio vulnificus interaction in the gills: Role of the RtxA13 toxin.</title>
        <authorList>
            <person name="Callol A."/>
            <person name="Pajuelo D."/>
            <person name="Ebbesson L."/>
            <person name="Teles M."/>
            <person name="MacKenzie S."/>
            <person name="Amaro C."/>
        </authorList>
    </citation>
    <scope>NUCLEOTIDE SEQUENCE</scope>
</reference>
<accession>A0A0E9PNM2</accession>